<proteinExistence type="inferred from homology"/>
<protein>
    <submittedName>
        <fullName evidence="4">Phage replication protein, DnaD domain</fullName>
    </submittedName>
</protein>
<dbReference type="PANTHER" id="PTHR37293:SF6">
    <property type="entry name" value="DNA REPLICATION PROTEIN DNAD"/>
    <property type="match status" value="1"/>
</dbReference>
<dbReference type="PANTHER" id="PTHR37293">
    <property type="entry name" value="PHAGE REPLICATION PROTEIN-RELATED"/>
    <property type="match status" value="1"/>
</dbReference>
<evidence type="ECO:0000313" key="4">
    <source>
        <dbReference type="EMBL" id="SNU09555.1"/>
    </source>
</evidence>
<dbReference type="Proteomes" id="UP000214649">
    <property type="component" value="Unassembled WGS sequence"/>
</dbReference>
<dbReference type="InterPro" id="IPR053162">
    <property type="entry name" value="DnaD"/>
</dbReference>
<reference evidence="4 5" key="1">
    <citation type="submission" date="2017-07" db="EMBL/GenBank/DDBJ databases">
        <authorList>
            <person name="Sun Z.S."/>
            <person name="Albrecht U."/>
            <person name="Echele G."/>
            <person name="Lee C.C."/>
        </authorList>
    </citation>
    <scope>NUCLEOTIDE SEQUENCE [LARGE SCALE GENOMIC DNA]</scope>
    <source>
        <strain evidence="4 5">AR3</strain>
    </source>
</reference>
<feature type="region of interest" description="Disordered" evidence="2">
    <location>
        <begin position="240"/>
        <end position="271"/>
    </location>
</feature>
<feature type="compositionally biased region" description="Polar residues" evidence="2">
    <location>
        <begin position="243"/>
        <end position="252"/>
    </location>
</feature>
<organism evidence="4 5">
    <name type="scientific">Streptococcus equinus</name>
    <name type="common">Streptococcus bovis</name>
    <dbReference type="NCBI Taxonomy" id="1335"/>
    <lineage>
        <taxon>Bacteria</taxon>
        <taxon>Bacillati</taxon>
        <taxon>Bacillota</taxon>
        <taxon>Bacilli</taxon>
        <taxon>Lactobacillales</taxon>
        <taxon>Streptococcaceae</taxon>
        <taxon>Streptococcus</taxon>
    </lineage>
</organism>
<evidence type="ECO:0000256" key="1">
    <source>
        <dbReference type="ARBA" id="ARBA00093462"/>
    </source>
</evidence>
<dbReference type="Gene3D" id="1.10.10.630">
    <property type="entry name" value="DnaD domain-like"/>
    <property type="match status" value="1"/>
</dbReference>
<evidence type="ECO:0000313" key="5">
    <source>
        <dbReference type="Proteomes" id="UP000214649"/>
    </source>
</evidence>
<dbReference type="SUPFAM" id="SSF158499">
    <property type="entry name" value="DnaD domain-like"/>
    <property type="match status" value="1"/>
</dbReference>
<feature type="domain" description="DnaB/C C-terminal" evidence="3">
    <location>
        <begin position="159"/>
        <end position="229"/>
    </location>
</feature>
<dbReference type="AlphaFoldDB" id="A0A239RHR3"/>
<accession>A0A239RHR3</accession>
<dbReference type="NCBIfam" id="TIGR01446">
    <property type="entry name" value="DnaD_dom"/>
    <property type="match status" value="1"/>
</dbReference>
<dbReference type="EMBL" id="FZRA01000009">
    <property type="protein sequence ID" value="SNU09555.1"/>
    <property type="molecule type" value="Genomic_DNA"/>
</dbReference>
<comment type="similarity">
    <text evidence="1">Belongs to the DnaB/DnaD family.</text>
</comment>
<dbReference type="InterPro" id="IPR006343">
    <property type="entry name" value="DnaB/C_C"/>
</dbReference>
<evidence type="ECO:0000259" key="3">
    <source>
        <dbReference type="Pfam" id="PF07261"/>
    </source>
</evidence>
<name>A0A239RHR3_STREI</name>
<dbReference type="Pfam" id="PF07261">
    <property type="entry name" value="DnaB_2"/>
    <property type="match status" value="1"/>
</dbReference>
<sequence length="285" mass="33247">MAQKRMFNISITDTDKFLDMPATSQNLYFHLNMHADDDGFVDSPKRIMRNVNASQDDMNILLSKQFVFVFDTGVMVIRDWKIHNIIRKDTYKPTLYQEEKSMLEITETGAYRFRNEPVTVTGENVAQIRLDKNRIDKNRIEEVKKEESSTSSQNLKYFFEKWQEITGRALTPFEIEDIPKLHKEDGFSIELMLTALKEAANSTSNFNFNYFKSILMRYKRQGLLTPEMVAGAEKQRQEVRNKQFANQQQPAKSNVPDWVDEDFKHEASAEEQAQLDALKAAMMED</sequence>
<dbReference type="InterPro" id="IPR034829">
    <property type="entry name" value="DnaD-like_sf"/>
</dbReference>
<dbReference type="RefSeq" id="WP_094141207.1">
    <property type="nucleotide sequence ID" value="NZ_FZRA01000009.1"/>
</dbReference>
<evidence type="ECO:0000256" key="2">
    <source>
        <dbReference type="SAM" id="MobiDB-lite"/>
    </source>
</evidence>
<gene>
    <name evidence="4" type="ORF">SAMN05216470_1869</name>
</gene>